<sequence length="108" mass="12110">MKSTQKYIFPSTAFQLSPPPRASIDPGFFAFSNAPDKSYHSGVPNHVRPIPIQEDPKGEVHVVVANSLDLVFVIELHHDDYGAGHTAPEYKGKECFAMFERWISQKPL</sequence>
<keyword evidence="2" id="KW-1185">Reference proteome</keyword>
<dbReference type="GO" id="GO:0004180">
    <property type="term" value="F:carboxypeptidase activity"/>
    <property type="evidence" value="ECO:0007669"/>
    <property type="project" value="UniProtKB-KW"/>
</dbReference>
<comment type="caution">
    <text evidence="1">The sequence shown here is derived from an EMBL/GenBank/DDBJ whole genome shotgun (WGS) entry which is preliminary data.</text>
</comment>
<keyword evidence="1" id="KW-0645">Protease</keyword>
<keyword evidence="1" id="KW-0378">Hydrolase</keyword>
<dbReference type="AlphaFoldDB" id="A0A834T0K7"/>
<proteinExistence type="predicted"/>
<dbReference type="Proteomes" id="UP000634136">
    <property type="component" value="Unassembled WGS sequence"/>
</dbReference>
<gene>
    <name evidence="1" type="ORF">G2W53_032493</name>
</gene>
<accession>A0A834T0K7</accession>
<keyword evidence="1" id="KW-0121">Carboxypeptidase</keyword>
<evidence type="ECO:0000313" key="1">
    <source>
        <dbReference type="EMBL" id="KAF7811517.1"/>
    </source>
</evidence>
<name>A0A834T0K7_9FABA</name>
<dbReference type="Gene3D" id="3.40.50.12670">
    <property type="match status" value="1"/>
</dbReference>
<reference evidence="1" key="1">
    <citation type="submission" date="2020-09" db="EMBL/GenBank/DDBJ databases">
        <title>Genome-Enabled Discovery of Anthraquinone Biosynthesis in Senna tora.</title>
        <authorList>
            <person name="Kang S.-H."/>
            <person name="Pandey R.P."/>
            <person name="Lee C.-M."/>
            <person name="Sim J.-S."/>
            <person name="Jeong J.-T."/>
            <person name="Choi B.-S."/>
            <person name="Jung M."/>
            <person name="Ginzburg D."/>
            <person name="Zhao K."/>
            <person name="Won S.Y."/>
            <person name="Oh T.-J."/>
            <person name="Yu Y."/>
            <person name="Kim N.-H."/>
            <person name="Lee O.R."/>
            <person name="Lee T.-H."/>
            <person name="Bashyal P."/>
            <person name="Kim T.-S."/>
            <person name="Lee W.-H."/>
            <person name="Kawkins C."/>
            <person name="Kim C.-K."/>
            <person name="Kim J.S."/>
            <person name="Ahn B.O."/>
            <person name="Rhee S.Y."/>
            <person name="Sohng J.K."/>
        </authorList>
    </citation>
    <scope>NUCLEOTIDE SEQUENCE</scope>
    <source>
        <tissue evidence="1">Leaf</tissue>
    </source>
</reference>
<protein>
    <submittedName>
        <fullName evidence="1">Serine carboxypeptidase-like 18</fullName>
    </submittedName>
</protein>
<organism evidence="1 2">
    <name type="scientific">Senna tora</name>
    <dbReference type="NCBI Taxonomy" id="362788"/>
    <lineage>
        <taxon>Eukaryota</taxon>
        <taxon>Viridiplantae</taxon>
        <taxon>Streptophyta</taxon>
        <taxon>Embryophyta</taxon>
        <taxon>Tracheophyta</taxon>
        <taxon>Spermatophyta</taxon>
        <taxon>Magnoliopsida</taxon>
        <taxon>eudicotyledons</taxon>
        <taxon>Gunneridae</taxon>
        <taxon>Pentapetalae</taxon>
        <taxon>rosids</taxon>
        <taxon>fabids</taxon>
        <taxon>Fabales</taxon>
        <taxon>Fabaceae</taxon>
        <taxon>Caesalpinioideae</taxon>
        <taxon>Cassia clade</taxon>
        <taxon>Senna</taxon>
    </lineage>
</organism>
<dbReference type="EMBL" id="JAAIUW010000010">
    <property type="protein sequence ID" value="KAF7811517.1"/>
    <property type="molecule type" value="Genomic_DNA"/>
</dbReference>
<evidence type="ECO:0000313" key="2">
    <source>
        <dbReference type="Proteomes" id="UP000634136"/>
    </source>
</evidence>